<keyword evidence="7 15" id="KW-0547">Nucleotide-binding</keyword>
<evidence type="ECO:0000256" key="11">
    <source>
        <dbReference type="ARBA" id="ARBA00038345"/>
    </source>
</evidence>
<evidence type="ECO:0000256" key="4">
    <source>
        <dbReference type="ARBA" id="ARBA00013255"/>
    </source>
</evidence>
<dbReference type="InterPro" id="IPR013815">
    <property type="entry name" value="ATP_grasp_subdomain_1"/>
</dbReference>
<proteinExistence type="inferred from homology"/>
<protein>
    <recommendedName>
        <fullName evidence="4 14">Phosphoribosylamine--glycine ligase</fullName>
        <ecNumber evidence="4 14">6.3.4.13</ecNumber>
    </recommendedName>
    <alternativeName>
        <fullName evidence="14">GARS</fullName>
    </alternativeName>
    <alternativeName>
        <fullName evidence="12 14">Glycinamide ribonucleotide synthetase</fullName>
    </alternativeName>
    <alternativeName>
        <fullName evidence="13 14">Phosphoribosylglycinamide synthetase</fullName>
    </alternativeName>
</protein>
<evidence type="ECO:0000256" key="3">
    <source>
        <dbReference type="ARBA" id="ARBA00005174"/>
    </source>
</evidence>
<dbReference type="PANTHER" id="PTHR43472">
    <property type="entry name" value="PHOSPHORIBOSYLAMINE--GLYCINE LIGASE"/>
    <property type="match status" value="1"/>
</dbReference>
<dbReference type="InterPro" id="IPR016185">
    <property type="entry name" value="PreATP-grasp_dom_sf"/>
</dbReference>
<sequence length="428" mass="46633">MKHQNASGRKRVLVIGSGGREHALIWKFAQSPLVSQIYAVPGNVGIAGEPKVTPILCPADHRSVVEVAKQRSVDLVVIGPEAPLIDGIADVLEDAGILVFGPRKRGARLEGSKSFAKDLMAQYGIATAPYRYFDDLGSAKTHIQEQPLPVVVKTDGLAAGKGTLVAETHAEAIAFAEAKLASHRRIIVEEFLGGEEATFTCLVSGGRFVPWPTAQDHKRLLESDCGPMTGGMGAISPAAAVDEDLQVRIMAEVIIPLLRSLEVEMIPYTGFLYVGLMIVDGKPYVLEFNCRLGDPEAQPLLMRLQDDLFPILYGAARGKFYPTRWDPRPAVCVVLAAHGYPDNPRRGDVIIGLETVQNSEGIKVFHAGTAFQNRKTVTAGGRVLGVTAMGVTVREARERAYQAVEKIHFDGMHYRRDIGHRALEREMR</sequence>
<dbReference type="Gene3D" id="3.40.50.20">
    <property type="match status" value="1"/>
</dbReference>
<keyword evidence="10" id="KW-0464">Manganese</keyword>
<dbReference type="InterPro" id="IPR011761">
    <property type="entry name" value="ATP-grasp"/>
</dbReference>
<dbReference type="GO" id="GO:0009113">
    <property type="term" value="P:purine nucleobase biosynthetic process"/>
    <property type="evidence" value="ECO:0007669"/>
    <property type="project" value="InterPro"/>
</dbReference>
<evidence type="ECO:0000256" key="10">
    <source>
        <dbReference type="ARBA" id="ARBA00023211"/>
    </source>
</evidence>
<dbReference type="InterPro" id="IPR011054">
    <property type="entry name" value="Rudment_hybrid_motif"/>
</dbReference>
<dbReference type="GO" id="GO:0004637">
    <property type="term" value="F:phosphoribosylamine-glycine ligase activity"/>
    <property type="evidence" value="ECO:0007669"/>
    <property type="project" value="UniProtKB-UniRule"/>
</dbReference>
<dbReference type="InterPro" id="IPR020559">
    <property type="entry name" value="PRibGlycinamide_synth_CS"/>
</dbReference>
<evidence type="ECO:0000256" key="8">
    <source>
        <dbReference type="ARBA" id="ARBA00022755"/>
    </source>
</evidence>
<dbReference type="SUPFAM" id="SSF56059">
    <property type="entry name" value="Glutathione synthetase ATP-binding domain-like"/>
    <property type="match status" value="1"/>
</dbReference>
<dbReference type="HAMAP" id="MF_00138">
    <property type="entry name" value="GARS"/>
    <property type="match status" value="1"/>
</dbReference>
<accession>A0A932YX17</accession>
<keyword evidence="6" id="KW-0479">Metal-binding</keyword>
<dbReference type="AlphaFoldDB" id="A0A932YX17"/>
<comment type="similarity">
    <text evidence="11 14">Belongs to the GARS family.</text>
</comment>
<reference evidence="17" key="1">
    <citation type="submission" date="2020-07" db="EMBL/GenBank/DDBJ databases">
        <title>Huge and variable diversity of episymbiotic CPR bacteria and DPANN archaea in groundwater ecosystems.</title>
        <authorList>
            <person name="He C.Y."/>
            <person name="Keren R."/>
            <person name="Whittaker M."/>
            <person name="Farag I.F."/>
            <person name="Doudna J."/>
            <person name="Cate J.H.D."/>
            <person name="Banfield J.F."/>
        </authorList>
    </citation>
    <scope>NUCLEOTIDE SEQUENCE</scope>
    <source>
        <strain evidence="17">NC_groundwater_1225_Ag_S-0.1um_56_177</strain>
    </source>
</reference>
<dbReference type="PANTHER" id="PTHR43472:SF1">
    <property type="entry name" value="PHOSPHORIBOSYLAMINE--GLYCINE LIGASE, CHLOROPLASTIC"/>
    <property type="match status" value="1"/>
</dbReference>
<dbReference type="Pfam" id="PF01071">
    <property type="entry name" value="GARS_A"/>
    <property type="match status" value="1"/>
</dbReference>
<dbReference type="SUPFAM" id="SSF51246">
    <property type="entry name" value="Rudiment single hybrid motif"/>
    <property type="match status" value="1"/>
</dbReference>
<comment type="catalytic activity">
    <reaction evidence="14">
        <text>5-phospho-beta-D-ribosylamine + glycine + ATP = N(1)-(5-phospho-beta-D-ribosyl)glycinamide + ADP + phosphate + H(+)</text>
        <dbReference type="Rhea" id="RHEA:17453"/>
        <dbReference type="ChEBI" id="CHEBI:15378"/>
        <dbReference type="ChEBI" id="CHEBI:30616"/>
        <dbReference type="ChEBI" id="CHEBI:43474"/>
        <dbReference type="ChEBI" id="CHEBI:57305"/>
        <dbReference type="ChEBI" id="CHEBI:58681"/>
        <dbReference type="ChEBI" id="CHEBI:143788"/>
        <dbReference type="ChEBI" id="CHEBI:456216"/>
        <dbReference type="EC" id="6.3.4.13"/>
    </reaction>
</comment>
<evidence type="ECO:0000313" key="18">
    <source>
        <dbReference type="Proteomes" id="UP000756703"/>
    </source>
</evidence>
<organism evidence="17 18">
    <name type="scientific">Candidatus Sungiibacteriota bacterium</name>
    <dbReference type="NCBI Taxonomy" id="2750080"/>
    <lineage>
        <taxon>Bacteria</taxon>
        <taxon>Candidatus Sungiibacteriota</taxon>
    </lineage>
</organism>
<dbReference type="GO" id="GO:0006189">
    <property type="term" value="P:'de novo' IMP biosynthetic process"/>
    <property type="evidence" value="ECO:0007669"/>
    <property type="project" value="UniProtKB-UniRule"/>
</dbReference>
<dbReference type="FunFam" id="3.40.50.20:FF:000006">
    <property type="entry name" value="Phosphoribosylamine--glycine ligase, chloroplastic"/>
    <property type="match status" value="1"/>
</dbReference>
<dbReference type="SMART" id="SM01210">
    <property type="entry name" value="GARS_C"/>
    <property type="match status" value="1"/>
</dbReference>
<dbReference type="Proteomes" id="UP000756703">
    <property type="component" value="Unassembled WGS sequence"/>
</dbReference>
<dbReference type="Gene3D" id="3.90.600.10">
    <property type="entry name" value="Phosphoribosylglycinamide synthetase, C-terminal domain"/>
    <property type="match status" value="1"/>
</dbReference>
<comment type="cofactor">
    <cofactor evidence="2">
        <name>Mg(2+)</name>
        <dbReference type="ChEBI" id="CHEBI:18420"/>
    </cofactor>
</comment>
<evidence type="ECO:0000256" key="6">
    <source>
        <dbReference type="ARBA" id="ARBA00022723"/>
    </source>
</evidence>
<keyword evidence="9 15" id="KW-0067">ATP-binding</keyword>
<keyword evidence="8 14" id="KW-0658">Purine biosynthesis</keyword>
<evidence type="ECO:0000256" key="14">
    <source>
        <dbReference type="HAMAP-Rule" id="MF_00138"/>
    </source>
</evidence>
<evidence type="ECO:0000256" key="5">
    <source>
        <dbReference type="ARBA" id="ARBA00022598"/>
    </source>
</evidence>
<dbReference type="InterPro" id="IPR000115">
    <property type="entry name" value="PRibGlycinamide_synth"/>
</dbReference>
<gene>
    <name evidence="14 17" type="primary">purD</name>
    <name evidence="17" type="ORF">HY473_00825</name>
</gene>
<dbReference type="GO" id="GO:0046872">
    <property type="term" value="F:metal ion binding"/>
    <property type="evidence" value="ECO:0007669"/>
    <property type="project" value="UniProtKB-KW"/>
</dbReference>
<dbReference type="InterPro" id="IPR020562">
    <property type="entry name" value="PRibGlycinamide_synth_N"/>
</dbReference>
<dbReference type="InterPro" id="IPR020561">
    <property type="entry name" value="PRibGlycinamid_synth_ATP-grasp"/>
</dbReference>
<dbReference type="InterPro" id="IPR037123">
    <property type="entry name" value="PRibGlycinamide_synth_C_sf"/>
</dbReference>
<dbReference type="Gene3D" id="3.30.470.20">
    <property type="entry name" value="ATP-grasp fold, B domain"/>
    <property type="match status" value="1"/>
</dbReference>
<feature type="domain" description="ATP-grasp" evidence="16">
    <location>
        <begin position="117"/>
        <end position="317"/>
    </location>
</feature>
<evidence type="ECO:0000313" key="17">
    <source>
        <dbReference type="EMBL" id="MBI4132630.1"/>
    </source>
</evidence>
<evidence type="ECO:0000256" key="9">
    <source>
        <dbReference type="ARBA" id="ARBA00022840"/>
    </source>
</evidence>
<dbReference type="PROSITE" id="PS50975">
    <property type="entry name" value="ATP_GRASP"/>
    <property type="match status" value="1"/>
</dbReference>
<evidence type="ECO:0000256" key="12">
    <source>
        <dbReference type="ARBA" id="ARBA00042242"/>
    </source>
</evidence>
<comment type="caution">
    <text evidence="17">The sequence shown here is derived from an EMBL/GenBank/DDBJ whole genome shotgun (WGS) entry which is preliminary data.</text>
</comment>
<dbReference type="InterPro" id="IPR020560">
    <property type="entry name" value="PRibGlycinamide_synth_C-dom"/>
</dbReference>
<dbReference type="FunFam" id="3.90.600.10:FF:000001">
    <property type="entry name" value="Trifunctional purine biosynthetic protein adenosine-3"/>
    <property type="match status" value="1"/>
</dbReference>
<evidence type="ECO:0000256" key="1">
    <source>
        <dbReference type="ARBA" id="ARBA00001936"/>
    </source>
</evidence>
<evidence type="ECO:0000259" key="16">
    <source>
        <dbReference type="PROSITE" id="PS50975"/>
    </source>
</evidence>
<evidence type="ECO:0000256" key="15">
    <source>
        <dbReference type="PROSITE-ProRule" id="PRU00409"/>
    </source>
</evidence>
<dbReference type="NCBIfam" id="TIGR00877">
    <property type="entry name" value="purD"/>
    <property type="match status" value="1"/>
</dbReference>
<evidence type="ECO:0000256" key="2">
    <source>
        <dbReference type="ARBA" id="ARBA00001946"/>
    </source>
</evidence>
<keyword evidence="5 14" id="KW-0436">Ligase</keyword>
<dbReference type="EC" id="6.3.4.13" evidence="4 14"/>
<comment type="pathway">
    <text evidence="3 14">Purine metabolism; IMP biosynthesis via de novo pathway; N(1)-(5-phospho-D-ribosyl)glycinamide from 5-phospho-alpha-D-ribose 1-diphosphate: step 2/2.</text>
</comment>
<dbReference type="GO" id="GO:0005524">
    <property type="term" value="F:ATP binding"/>
    <property type="evidence" value="ECO:0007669"/>
    <property type="project" value="UniProtKB-UniRule"/>
</dbReference>
<dbReference type="EMBL" id="JACQMI010000005">
    <property type="protein sequence ID" value="MBI4132630.1"/>
    <property type="molecule type" value="Genomic_DNA"/>
</dbReference>
<name>A0A932YX17_9BACT</name>
<dbReference type="Gene3D" id="3.30.1490.20">
    <property type="entry name" value="ATP-grasp fold, A domain"/>
    <property type="match status" value="1"/>
</dbReference>
<dbReference type="SMART" id="SM01209">
    <property type="entry name" value="GARS_A"/>
    <property type="match status" value="1"/>
</dbReference>
<dbReference type="PROSITE" id="PS00184">
    <property type="entry name" value="GARS"/>
    <property type="match status" value="1"/>
</dbReference>
<dbReference type="Pfam" id="PF02843">
    <property type="entry name" value="GARS_C"/>
    <property type="match status" value="1"/>
</dbReference>
<evidence type="ECO:0000256" key="7">
    <source>
        <dbReference type="ARBA" id="ARBA00022741"/>
    </source>
</evidence>
<comment type="cofactor">
    <cofactor evidence="1">
        <name>Mn(2+)</name>
        <dbReference type="ChEBI" id="CHEBI:29035"/>
    </cofactor>
</comment>
<evidence type="ECO:0000256" key="13">
    <source>
        <dbReference type="ARBA" id="ARBA00042864"/>
    </source>
</evidence>
<dbReference type="Pfam" id="PF02844">
    <property type="entry name" value="GARS_N"/>
    <property type="match status" value="1"/>
</dbReference>
<dbReference type="SUPFAM" id="SSF52440">
    <property type="entry name" value="PreATP-grasp domain"/>
    <property type="match status" value="1"/>
</dbReference>